<dbReference type="PROSITE" id="PS00028">
    <property type="entry name" value="ZINC_FINGER_C2H2_1"/>
    <property type="match status" value="1"/>
</dbReference>
<feature type="compositionally biased region" description="Polar residues" evidence="6">
    <location>
        <begin position="114"/>
        <end position="132"/>
    </location>
</feature>
<dbReference type="PANTHER" id="PTHR23057">
    <property type="entry name" value="JUXTAPOSED WITH ANOTHER ZINC FINGER PROTEIN 1"/>
    <property type="match status" value="1"/>
</dbReference>
<evidence type="ECO:0000256" key="5">
    <source>
        <dbReference type="PROSITE-ProRule" id="PRU00042"/>
    </source>
</evidence>
<dbReference type="EMBL" id="KZ825853">
    <property type="protein sequence ID" value="PYH95414.1"/>
    <property type="molecule type" value="Genomic_DNA"/>
</dbReference>
<evidence type="ECO:0000256" key="4">
    <source>
        <dbReference type="ARBA" id="ARBA00022833"/>
    </source>
</evidence>
<dbReference type="Proteomes" id="UP000247810">
    <property type="component" value="Unassembled WGS sequence"/>
</dbReference>
<feature type="domain" description="C2H2-type" evidence="7">
    <location>
        <begin position="547"/>
        <end position="577"/>
    </location>
</feature>
<feature type="domain" description="C2H2-type" evidence="7">
    <location>
        <begin position="608"/>
        <end position="635"/>
    </location>
</feature>
<dbReference type="VEuPathDB" id="FungiDB:BO71DRAFT_323126"/>
<dbReference type="InterPro" id="IPR036236">
    <property type="entry name" value="Znf_C2H2_sf"/>
</dbReference>
<evidence type="ECO:0000256" key="2">
    <source>
        <dbReference type="ARBA" id="ARBA00022737"/>
    </source>
</evidence>
<evidence type="ECO:0000256" key="3">
    <source>
        <dbReference type="ARBA" id="ARBA00022771"/>
    </source>
</evidence>
<feature type="region of interest" description="Disordered" evidence="6">
    <location>
        <begin position="355"/>
        <end position="447"/>
    </location>
</feature>
<protein>
    <submittedName>
        <fullName evidence="8">Putative C2H2 transcription factor</fullName>
    </submittedName>
</protein>
<dbReference type="SMART" id="SM00355">
    <property type="entry name" value="ZnF_C2H2"/>
    <property type="match status" value="3"/>
</dbReference>
<dbReference type="PROSITE" id="PS50157">
    <property type="entry name" value="ZINC_FINGER_C2H2_2"/>
    <property type="match status" value="2"/>
</dbReference>
<reference evidence="8 9" key="1">
    <citation type="submission" date="2018-02" db="EMBL/GenBank/DDBJ databases">
        <title>The genomes of Aspergillus section Nigri reveals drivers in fungal speciation.</title>
        <authorList>
            <consortium name="DOE Joint Genome Institute"/>
            <person name="Vesth T.C."/>
            <person name="Nybo J."/>
            <person name="Theobald S."/>
            <person name="Brandl J."/>
            <person name="Frisvad J.C."/>
            <person name="Nielsen K.F."/>
            <person name="Lyhne E.K."/>
            <person name="Kogle M.E."/>
            <person name="Kuo A."/>
            <person name="Riley R."/>
            <person name="Clum A."/>
            <person name="Nolan M."/>
            <person name="Lipzen A."/>
            <person name="Salamov A."/>
            <person name="Henrissat B."/>
            <person name="Wiebenga A."/>
            <person name="De vries R.P."/>
            <person name="Grigoriev I.V."/>
            <person name="Mortensen U.H."/>
            <person name="Andersen M.R."/>
            <person name="Baker S.E."/>
        </authorList>
    </citation>
    <scope>NUCLEOTIDE SEQUENCE [LARGE SCALE GENOMIC DNA]</scope>
    <source>
        <strain evidence="8 9">CBS 707.79</strain>
    </source>
</reference>
<gene>
    <name evidence="8" type="ORF">BO71DRAFT_323126</name>
</gene>
<feature type="region of interest" description="Disordered" evidence="6">
    <location>
        <begin position="114"/>
        <end position="145"/>
    </location>
</feature>
<evidence type="ECO:0000259" key="7">
    <source>
        <dbReference type="PROSITE" id="PS50157"/>
    </source>
</evidence>
<accession>A0A319DE00</accession>
<sequence length="673" mass="72259">MLRSSEATHSPPPPPSLHYSPSVGDLDCASTRDSTPVTTPLGFGVPSRRPDREKLSDLSWTRNPFDIGDTPSPYFDSRNLHSPFDPDHDFPLFPSPPLATSTMTGAAPIDIATRQSSVSPPGQQASNLTSALQRAGNGDRTGSLSHANGIGLSVFKAPPPRKDSIGAATAQWGNGTKPISMSGSNRDNPRRESLAGSLVGGMSWGGVSVGSWIRDDIIMTGTSPFTSFQSPSFHSSSYLPKLEANFMRDFSCCGVTLPTLHDLLQHYEEAHATKSPQQGHRPSQGDARAAMAAVAMAQQQNQQNNNQGRGLQPDRTIDLQRKLNHTQQPQHHSDMDTIDDMELDDTIGDHDAATSQLFAPPSRDGSQGGFGNANQRVPHLNLSMLPGHQGFNSSQPGTPVASGRPLSLQNNPTVSSVNTPTLMANPLQNSQFRTTPDSSAPGTPAEMDESMVGGFGDLSMQNPMMQGQSQFGRFTGNNDMLDLCIDEPAKRLFSPTGGLNTPNAHFKLSGAQYGPNSEIARRIREQQLLAGVPDTTALLPNEEPKPFRCPVIGCEKAYKNQNGLKYHKAHGHNNQQLHDNADGTFSIVNPETSTPYPGTLGMEKEKPYRCDVCGKRYKNLNGLKYHKSHSPPCNPDFQLGAPRNLAFGGGVMQGQNINVAGAGLPGIGEEGLL</sequence>
<feature type="region of interest" description="Disordered" evidence="6">
    <location>
        <begin position="167"/>
        <end position="193"/>
    </location>
</feature>
<dbReference type="OrthoDB" id="3269380at2759"/>
<organism evidence="8 9">
    <name type="scientific">Aspergillus ellipticus CBS 707.79</name>
    <dbReference type="NCBI Taxonomy" id="1448320"/>
    <lineage>
        <taxon>Eukaryota</taxon>
        <taxon>Fungi</taxon>
        <taxon>Dikarya</taxon>
        <taxon>Ascomycota</taxon>
        <taxon>Pezizomycotina</taxon>
        <taxon>Eurotiomycetes</taxon>
        <taxon>Eurotiomycetidae</taxon>
        <taxon>Eurotiales</taxon>
        <taxon>Aspergillaceae</taxon>
        <taxon>Aspergillus</taxon>
        <taxon>Aspergillus subgen. Circumdati</taxon>
    </lineage>
</organism>
<keyword evidence="3 5" id="KW-0863">Zinc-finger</keyword>
<dbReference type="FunFam" id="3.30.160.60:FF:000446">
    <property type="entry name" value="Zinc finger protein"/>
    <property type="match status" value="1"/>
</dbReference>
<dbReference type="AlphaFoldDB" id="A0A319DE00"/>
<evidence type="ECO:0000256" key="1">
    <source>
        <dbReference type="ARBA" id="ARBA00022723"/>
    </source>
</evidence>
<dbReference type="GO" id="GO:0005634">
    <property type="term" value="C:nucleus"/>
    <property type="evidence" value="ECO:0007669"/>
    <property type="project" value="TreeGrafter"/>
</dbReference>
<keyword evidence="2" id="KW-0677">Repeat</keyword>
<dbReference type="STRING" id="1448320.A0A319DE00"/>
<evidence type="ECO:0000313" key="9">
    <source>
        <dbReference type="Proteomes" id="UP000247810"/>
    </source>
</evidence>
<name>A0A319DE00_9EURO</name>
<evidence type="ECO:0000256" key="6">
    <source>
        <dbReference type="SAM" id="MobiDB-lite"/>
    </source>
</evidence>
<feature type="compositionally biased region" description="Polar residues" evidence="6">
    <location>
        <begin position="171"/>
        <end position="186"/>
    </location>
</feature>
<proteinExistence type="predicted"/>
<dbReference type="InterPro" id="IPR013087">
    <property type="entry name" value="Znf_C2H2_type"/>
</dbReference>
<dbReference type="SUPFAM" id="SSF57667">
    <property type="entry name" value="beta-beta-alpha zinc fingers"/>
    <property type="match status" value="1"/>
</dbReference>
<dbReference type="FunFam" id="3.30.160.60:FF:000676">
    <property type="entry name" value="C2H2 transcription factor (Sfp1)"/>
    <property type="match status" value="1"/>
</dbReference>
<feature type="compositionally biased region" description="Polar residues" evidence="6">
    <location>
        <begin position="407"/>
        <end position="441"/>
    </location>
</feature>
<feature type="compositionally biased region" description="Low complexity" evidence="6">
    <location>
        <begin position="289"/>
        <end position="307"/>
    </location>
</feature>
<feature type="region of interest" description="Disordered" evidence="6">
    <location>
        <begin position="272"/>
        <end position="313"/>
    </location>
</feature>
<dbReference type="InterPro" id="IPR051580">
    <property type="entry name" value="ZnF-Chromatin_assoc"/>
</dbReference>
<keyword evidence="9" id="KW-1185">Reference proteome</keyword>
<dbReference type="Gene3D" id="3.30.160.60">
    <property type="entry name" value="Classic Zinc Finger"/>
    <property type="match status" value="2"/>
</dbReference>
<evidence type="ECO:0000313" key="8">
    <source>
        <dbReference type="EMBL" id="PYH95414.1"/>
    </source>
</evidence>
<dbReference type="GO" id="GO:0008270">
    <property type="term" value="F:zinc ion binding"/>
    <property type="evidence" value="ECO:0007669"/>
    <property type="project" value="UniProtKB-KW"/>
</dbReference>
<keyword evidence="1" id="KW-0479">Metal-binding</keyword>
<feature type="region of interest" description="Disordered" evidence="6">
    <location>
        <begin position="1"/>
        <end position="62"/>
    </location>
</feature>
<dbReference type="PANTHER" id="PTHR23057:SF0">
    <property type="entry name" value="JUXTAPOSED WITH ANOTHER ZINC FINGER PROTEIN 1"/>
    <property type="match status" value="1"/>
</dbReference>
<keyword evidence="4" id="KW-0862">Zinc</keyword>